<dbReference type="InterPro" id="IPR036396">
    <property type="entry name" value="Cyt_P450_sf"/>
</dbReference>
<sequence length="128" mass="14072">MSHPIGAGATVDELTIDPHPLLARLRAAEPVSWLPALGGWLVTRHDLAREVMRDARSYTVDDPRFSTAQLIGPSMLSLDGPAHTRHREPFARTFRPAETRARFTAFVAAEVDRLVGALRPAGRAELRA</sequence>
<proteinExistence type="inferred from homology"/>
<dbReference type="EMBL" id="JBHLZP010001158">
    <property type="protein sequence ID" value="MFB9840557.1"/>
    <property type="molecule type" value="Genomic_DNA"/>
</dbReference>
<organism evidence="2 3">
    <name type="scientific">Actinoallomurus acaciae</name>
    <dbReference type="NCBI Taxonomy" id="502577"/>
    <lineage>
        <taxon>Bacteria</taxon>
        <taxon>Bacillati</taxon>
        <taxon>Actinomycetota</taxon>
        <taxon>Actinomycetes</taxon>
        <taxon>Streptosporangiales</taxon>
        <taxon>Thermomonosporaceae</taxon>
        <taxon>Actinoallomurus</taxon>
    </lineage>
</organism>
<dbReference type="PANTHER" id="PTHR46696:SF6">
    <property type="entry name" value="P450, PUTATIVE (EUROFUNG)-RELATED"/>
    <property type="match status" value="1"/>
</dbReference>
<protein>
    <submittedName>
        <fullName evidence="2">Cytochrome P450</fullName>
    </submittedName>
</protein>
<gene>
    <name evidence="2" type="ORF">ACFFNX_51290</name>
</gene>
<dbReference type="Gene3D" id="1.10.630.10">
    <property type="entry name" value="Cytochrome P450"/>
    <property type="match status" value="1"/>
</dbReference>
<reference evidence="2 3" key="1">
    <citation type="submission" date="2024-09" db="EMBL/GenBank/DDBJ databases">
        <authorList>
            <person name="Sun Q."/>
            <person name="Mori K."/>
        </authorList>
    </citation>
    <scope>NUCLEOTIDE SEQUENCE [LARGE SCALE GENOMIC DNA]</scope>
    <source>
        <strain evidence="2 3">TBRC 0563</strain>
    </source>
</reference>
<evidence type="ECO:0000313" key="3">
    <source>
        <dbReference type="Proteomes" id="UP001589627"/>
    </source>
</evidence>
<dbReference type="SUPFAM" id="SSF48264">
    <property type="entry name" value="Cytochrome P450"/>
    <property type="match status" value="1"/>
</dbReference>
<dbReference type="Proteomes" id="UP001589627">
    <property type="component" value="Unassembled WGS sequence"/>
</dbReference>
<accession>A0ABV5Z2Z3</accession>
<comment type="caution">
    <text evidence="2">The sequence shown here is derived from an EMBL/GenBank/DDBJ whole genome shotgun (WGS) entry which is preliminary data.</text>
</comment>
<feature type="non-terminal residue" evidence="2">
    <location>
        <position position="128"/>
    </location>
</feature>
<evidence type="ECO:0000313" key="2">
    <source>
        <dbReference type="EMBL" id="MFB9840557.1"/>
    </source>
</evidence>
<dbReference type="PANTHER" id="PTHR46696">
    <property type="entry name" value="P450, PUTATIVE (EUROFUNG)-RELATED"/>
    <property type="match status" value="1"/>
</dbReference>
<comment type="similarity">
    <text evidence="1">Belongs to the cytochrome P450 family.</text>
</comment>
<keyword evidence="3" id="KW-1185">Reference proteome</keyword>
<name>A0ABV5Z2Z3_9ACTN</name>
<evidence type="ECO:0000256" key="1">
    <source>
        <dbReference type="ARBA" id="ARBA00010617"/>
    </source>
</evidence>